<dbReference type="Pfam" id="PF25168">
    <property type="entry name" value="Beta-prop_WDR36-Utp21_2nd"/>
    <property type="match status" value="1"/>
</dbReference>
<feature type="repeat" description="WD" evidence="3">
    <location>
        <begin position="243"/>
        <end position="285"/>
    </location>
</feature>
<dbReference type="Pfam" id="PF25171">
    <property type="entry name" value="Beta-prop_WDR36-Utp21_1st"/>
    <property type="match status" value="1"/>
</dbReference>
<gene>
    <name evidence="7" type="ORF">AMSG_04489</name>
</gene>
<dbReference type="PROSITE" id="PS00678">
    <property type="entry name" value="WD_REPEATS_1"/>
    <property type="match status" value="1"/>
</dbReference>
<dbReference type="InterPro" id="IPR001680">
    <property type="entry name" value="WD40_rpt"/>
</dbReference>
<dbReference type="PROSITE" id="PS50294">
    <property type="entry name" value="WD_REPEATS_REGION"/>
    <property type="match status" value="2"/>
</dbReference>
<dbReference type="Gene3D" id="2.130.10.10">
    <property type="entry name" value="YVTN repeat-like/Quinoprotein amine dehydrogenase"/>
    <property type="match status" value="2"/>
</dbReference>
<feature type="repeat" description="WD" evidence="3">
    <location>
        <begin position="495"/>
        <end position="536"/>
    </location>
</feature>
<evidence type="ECO:0000313" key="8">
    <source>
        <dbReference type="Proteomes" id="UP000054408"/>
    </source>
</evidence>
<dbReference type="PANTHER" id="PTHR22840">
    <property type="entry name" value="WD REPEAT-CONTAINING PROTEIN 36"/>
    <property type="match status" value="1"/>
</dbReference>
<keyword evidence="2" id="KW-0677">Repeat</keyword>
<accession>A0A0L0DAD6</accession>
<dbReference type="EMBL" id="GL349450">
    <property type="protein sequence ID" value="KNC48258.1"/>
    <property type="molecule type" value="Genomic_DNA"/>
</dbReference>
<dbReference type="Proteomes" id="UP000054408">
    <property type="component" value="Unassembled WGS sequence"/>
</dbReference>
<evidence type="ECO:0000256" key="4">
    <source>
        <dbReference type="SAM" id="MobiDB-lite"/>
    </source>
</evidence>
<dbReference type="Pfam" id="PF04192">
    <property type="entry name" value="Utp21"/>
    <property type="match status" value="1"/>
</dbReference>
<feature type="domain" description="WDR36/Utp21 N-terminal" evidence="6">
    <location>
        <begin position="31"/>
        <end position="321"/>
    </location>
</feature>
<dbReference type="InterPro" id="IPR019775">
    <property type="entry name" value="WD40_repeat_CS"/>
</dbReference>
<evidence type="ECO:0000313" key="7">
    <source>
        <dbReference type="EMBL" id="KNC48258.1"/>
    </source>
</evidence>
<organism evidence="7 8">
    <name type="scientific">Thecamonas trahens ATCC 50062</name>
    <dbReference type="NCBI Taxonomy" id="461836"/>
    <lineage>
        <taxon>Eukaryota</taxon>
        <taxon>Apusozoa</taxon>
        <taxon>Apusomonadida</taxon>
        <taxon>Apusomonadidae</taxon>
        <taxon>Thecamonas</taxon>
    </lineage>
</organism>
<reference evidence="7 8" key="1">
    <citation type="submission" date="2010-05" db="EMBL/GenBank/DDBJ databases">
        <title>The Genome Sequence of Thecamonas trahens ATCC 50062.</title>
        <authorList>
            <consortium name="The Broad Institute Genome Sequencing Platform"/>
            <person name="Russ C."/>
            <person name="Cuomo C."/>
            <person name="Shea T."/>
            <person name="Young S.K."/>
            <person name="Zeng Q."/>
            <person name="Koehrsen M."/>
            <person name="Haas B."/>
            <person name="Borodovsky M."/>
            <person name="Guigo R."/>
            <person name="Alvarado L."/>
            <person name="Berlin A."/>
            <person name="Bochicchio J."/>
            <person name="Borenstein D."/>
            <person name="Chapman S."/>
            <person name="Chen Z."/>
            <person name="Freedman E."/>
            <person name="Gellesch M."/>
            <person name="Goldberg J."/>
            <person name="Griggs A."/>
            <person name="Gujja S."/>
            <person name="Heilman E."/>
            <person name="Heiman D."/>
            <person name="Hepburn T."/>
            <person name="Howarth C."/>
            <person name="Jen D."/>
            <person name="Larson L."/>
            <person name="Mehta T."/>
            <person name="Park D."/>
            <person name="Pearson M."/>
            <person name="Roberts A."/>
            <person name="Saif S."/>
            <person name="Shenoy N."/>
            <person name="Sisk P."/>
            <person name="Stolte C."/>
            <person name="Sykes S."/>
            <person name="Thomson T."/>
            <person name="Walk T."/>
            <person name="White J."/>
            <person name="Yandava C."/>
            <person name="Burger G."/>
            <person name="Gray M.W."/>
            <person name="Holland P.W.H."/>
            <person name="King N."/>
            <person name="Lang F.B.F."/>
            <person name="Roger A.J."/>
            <person name="Ruiz-Trillo I."/>
            <person name="Lander E."/>
            <person name="Nusbaum C."/>
        </authorList>
    </citation>
    <scope>NUCLEOTIDE SEQUENCE [LARGE SCALE GENOMIC DNA]</scope>
    <source>
        <strain evidence="7 8">ATCC 50062</strain>
    </source>
</reference>
<dbReference type="PANTHER" id="PTHR22840:SF12">
    <property type="entry name" value="WD REPEAT-CONTAINING PROTEIN 36"/>
    <property type="match status" value="1"/>
</dbReference>
<dbReference type="RefSeq" id="XP_013758827.1">
    <property type="nucleotide sequence ID" value="XM_013903373.1"/>
</dbReference>
<evidence type="ECO:0000256" key="2">
    <source>
        <dbReference type="ARBA" id="ARBA00022737"/>
    </source>
</evidence>
<feature type="repeat" description="WD" evidence="3">
    <location>
        <begin position="287"/>
        <end position="318"/>
    </location>
</feature>
<feature type="compositionally biased region" description="Low complexity" evidence="4">
    <location>
        <begin position="717"/>
        <end position="741"/>
    </location>
</feature>
<dbReference type="PRINTS" id="PR00320">
    <property type="entry name" value="GPROTEINBRPT"/>
</dbReference>
<keyword evidence="8" id="KW-1185">Reference proteome</keyword>
<dbReference type="InterPro" id="IPR036322">
    <property type="entry name" value="WD40_repeat_dom_sf"/>
</dbReference>
<evidence type="ECO:0000256" key="1">
    <source>
        <dbReference type="ARBA" id="ARBA00022574"/>
    </source>
</evidence>
<protein>
    <submittedName>
        <fullName evidence="7">Wd-repeat protein</fullName>
    </submittedName>
</protein>
<keyword evidence="1 3" id="KW-0853">WD repeat</keyword>
<evidence type="ECO:0000259" key="6">
    <source>
        <dbReference type="Pfam" id="PF25171"/>
    </source>
</evidence>
<feature type="domain" description="WDR36/Utp21 C-terminal" evidence="5">
    <location>
        <begin position="742"/>
        <end position="946"/>
    </location>
</feature>
<dbReference type="SMART" id="SM00320">
    <property type="entry name" value="WD40"/>
    <property type="match status" value="9"/>
</dbReference>
<dbReference type="InterPro" id="IPR059157">
    <property type="entry name" value="WDR36-Utp21_N"/>
</dbReference>
<dbReference type="STRING" id="461836.A0A0L0DAD6"/>
<dbReference type="GO" id="GO:0006364">
    <property type="term" value="P:rRNA processing"/>
    <property type="evidence" value="ECO:0007669"/>
    <property type="project" value="InterPro"/>
</dbReference>
<dbReference type="InterPro" id="IPR020472">
    <property type="entry name" value="WD40_PAC1"/>
</dbReference>
<dbReference type="GO" id="GO:0034388">
    <property type="term" value="C:Pwp2p-containing subcomplex of 90S preribosome"/>
    <property type="evidence" value="ECO:0007669"/>
    <property type="project" value="TreeGrafter"/>
</dbReference>
<dbReference type="OrthoDB" id="10250769at2759"/>
<dbReference type="AlphaFoldDB" id="A0A0L0DAD6"/>
<dbReference type="GeneID" id="25564029"/>
<dbReference type="OMA" id="CIYAWRA"/>
<proteinExistence type="predicted"/>
<dbReference type="InterPro" id="IPR007319">
    <property type="entry name" value="WDR36/Utp21_C"/>
</dbReference>
<evidence type="ECO:0000259" key="5">
    <source>
        <dbReference type="Pfam" id="PF04192"/>
    </source>
</evidence>
<name>A0A0L0DAD6_THETB</name>
<feature type="repeat" description="WD" evidence="3">
    <location>
        <begin position="578"/>
        <end position="619"/>
    </location>
</feature>
<sequence>MSQLWTPYRALGLVSGEAPFFVERRGTKSFITTPVGSSFHVYDADKLRLVFVGPHNRARNACAVSVKNVVYVGSAHFIVAYRRGKEIARWSVLTESDVPREDLPDALVVSQLHVFGLHLISISTDNVLRVWETHPVRLYAELALPKDEFEVTTMIHPVTYLNKIVLGSRQGALRLYNLRTLQLVHEFAPFSSRVVDDAGEAVAEPSAVLCMAQSPVVDVIAVGCADGSIYVVNLLYDVVLKTYAHESSPVTALAFRNDGPGVLVSGGLGGEITMWSLDHDRIVASVPYTHSSPVTCIKFLEGEPLMLTSGRDNKLSMWVFDQPDGSPRLLRSRSGFARPPHLVRFHGGDARHLLAASEDRSLRFISTINDAQSREISQGSLASKAAKTGRTVEDLRIKTVTALASASIKERKWDSILTTHAGVGAAFTWSFFHKRIGKHKLKVNTTGPRHESSAVTISVCGHYGVVGTSTGLVARFNMQSGARRGDFSDPSLDGKAAHTKRVTGLAIDAVNLLLISTSLDGTVKFWSFAKGELLDTIALDSPIVKASIHRDSGFLALASDDLTLRIVDIETRRVVRSFEGHYNQITDLCISPDARWLISSSMDSTLRVWDLPTGRAVDWVRFDRAVTSLDMSPDSAYLATTHVNSQGIFLWANAHHFSSARLVPVDESLTPGQLPLVQVNTSLLGIDSDATESGESYMGARSLMTLIKDQEAAADAAATKNGSGAGSAAASGSEPGAPGDAQLDPRLVTLSSLPASRWTNLVRMDEVRERNRASDDHLVLPEKAPFFLATKAGLEPEFDTSVIDEMKAEAEAVRNTAKSSRILDLGSLKSTSGLYKHIASRNFDAALAWITKSSPARVDLELRTMSDPDDLVAVVQFLTWGLSTLANYELFHSLAQLVLTVHQETLLAGEAGLDAELVALQAAMADPLDTLDAMFNASLCMVKHVRGIQ</sequence>
<dbReference type="InterPro" id="IPR015943">
    <property type="entry name" value="WD40/YVTN_repeat-like_dom_sf"/>
</dbReference>
<evidence type="ECO:0000256" key="3">
    <source>
        <dbReference type="PROSITE-ProRule" id="PRU00221"/>
    </source>
</evidence>
<dbReference type="PROSITE" id="PS50082">
    <property type="entry name" value="WD_REPEATS_2"/>
    <property type="match status" value="4"/>
</dbReference>
<dbReference type="eggNOG" id="KOG1539">
    <property type="taxonomic scope" value="Eukaryota"/>
</dbReference>
<dbReference type="SUPFAM" id="SSF50978">
    <property type="entry name" value="WD40 repeat-like"/>
    <property type="match status" value="2"/>
</dbReference>
<feature type="region of interest" description="Disordered" evidence="4">
    <location>
        <begin position="717"/>
        <end position="744"/>
    </location>
</feature>
<dbReference type="GO" id="GO:0032040">
    <property type="term" value="C:small-subunit processome"/>
    <property type="evidence" value="ECO:0007669"/>
    <property type="project" value="InterPro"/>
</dbReference>